<evidence type="ECO:0000256" key="1">
    <source>
        <dbReference type="SAM" id="MobiDB-lite"/>
    </source>
</evidence>
<feature type="region of interest" description="Disordered" evidence="1">
    <location>
        <begin position="286"/>
        <end position="366"/>
    </location>
</feature>
<feature type="region of interest" description="Disordered" evidence="1">
    <location>
        <begin position="101"/>
        <end position="250"/>
    </location>
</feature>
<keyword evidence="3" id="KW-1185">Reference proteome</keyword>
<dbReference type="EMBL" id="BAAAZG010000052">
    <property type="protein sequence ID" value="GAA4095470.1"/>
    <property type="molecule type" value="Genomic_DNA"/>
</dbReference>
<feature type="compositionally biased region" description="Basic and acidic residues" evidence="1">
    <location>
        <begin position="136"/>
        <end position="151"/>
    </location>
</feature>
<feature type="compositionally biased region" description="Low complexity" evidence="1">
    <location>
        <begin position="211"/>
        <end position="241"/>
    </location>
</feature>
<feature type="compositionally biased region" description="Low complexity" evidence="1">
    <location>
        <begin position="306"/>
        <end position="363"/>
    </location>
</feature>
<protein>
    <submittedName>
        <fullName evidence="2">Uncharacterized protein</fullName>
    </submittedName>
</protein>
<reference evidence="3" key="1">
    <citation type="journal article" date="2019" name="Int. J. Syst. Evol. Microbiol.">
        <title>The Global Catalogue of Microorganisms (GCM) 10K type strain sequencing project: providing services to taxonomists for standard genome sequencing and annotation.</title>
        <authorList>
            <consortium name="The Broad Institute Genomics Platform"/>
            <consortium name="The Broad Institute Genome Sequencing Center for Infectious Disease"/>
            <person name="Wu L."/>
            <person name="Ma J."/>
        </authorList>
    </citation>
    <scope>NUCLEOTIDE SEQUENCE [LARGE SCALE GENOMIC DNA]</scope>
    <source>
        <strain evidence="3">JCM 16702</strain>
    </source>
</reference>
<proteinExistence type="predicted"/>
<sequence length="388" mass="39377">MSASEPLGQRPPDYLLGVLRDGAARFVYRGTVRALLGAPAGAPVVPSPGLAVGWFPQPGTPRAVDTGMPVFADALERWPRPAADGAPRPFADVAAPPDVQRVPSAADEESSGDVPAAAALGRPGGTGAEPVPRGEAGNDKATDDGPGRGRDLPSSPGADRPPVTRRVEPVELRVPGVSRRGPADRGVERVSGPDSRGPEPHRMAGPPEPGPAAVAEVRLVPMAAPAPGSAAAPAGFRAEPGPGVGAGPSRAAVESRGTVVAVPVRSATAVAEAALGREVLRRPDAAFSEPAGAMPPPSAPHRVDGAAPVRASSRPASVDAPRSSTAATTRPAPVPSASAPNATPLEAAAPAPPVDAAAPVWPDAGDRPRAAYWERRLGHLRTRVRRWR</sequence>
<comment type="caution">
    <text evidence="2">The sequence shown here is derived from an EMBL/GenBank/DDBJ whole genome shotgun (WGS) entry which is preliminary data.</text>
</comment>
<name>A0ABP7WRZ9_9ACTN</name>
<organism evidence="2 3">
    <name type="scientific">Actinomadura miaoliensis</name>
    <dbReference type="NCBI Taxonomy" id="430685"/>
    <lineage>
        <taxon>Bacteria</taxon>
        <taxon>Bacillati</taxon>
        <taxon>Actinomycetota</taxon>
        <taxon>Actinomycetes</taxon>
        <taxon>Streptosporangiales</taxon>
        <taxon>Thermomonosporaceae</taxon>
        <taxon>Actinomadura</taxon>
    </lineage>
</organism>
<evidence type="ECO:0000313" key="3">
    <source>
        <dbReference type="Proteomes" id="UP001500683"/>
    </source>
</evidence>
<dbReference type="Proteomes" id="UP001500683">
    <property type="component" value="Unassembled WGS sequence"/>
</dbReference>
<gene>
    <name evidence="2" type="ORF">GCM10022214_68210</name>
</gene>
<evidence type="ECO:0000313" key="2">
    <source>
        <dbReference type="EMBL" id="GAA4095470.1"/>
    </source>
</evidence>
<accession>A0ABP7WRZ9</accession>